<dbReference type="CDD" id="cd02440">
    <property type="entry name" value="AdoMet_MTases"/>
    <property type="match status" value="1"/>
</dbReference>
<dbReference type="KEGG" id="snn:EWH46_01025"/>
<accession>A0A5C1Q0A9</accession>
<dbReference type="RefSeq" id="WP_149502270.1">
    <property type="nucleotide sequence ID" value="NZ_CP035708.1"/>
</dbReference>
<dbReference type="Proteomes" id="UP000323522">
    <property type="component" value="Chromosome"/>
</dbReference>
<dbReference type="SUPFAM" id="SSF53335">
    <property type="entry name" value="S-adenosyl-L-methionine-dependent methyltransferases"/>
    <property type="match status" value="1"/>
</dbReference>
<dbReference type="Gene3D" id="3.40.50.150">
    <property type="entry name" value="Vaccinia Virus protein VP39"/>
    <property type="match status" value="1"/>
</dbReference>
<organism evidence="3 4">
    <name type="scientific">Sphaerotilus sulfidivorans</name>
    <dbReference type="NCBI Taxonomy" id="639200"/>
    <lineage>
        <taxon>Bacteria</taxon>
        <taxon>Pseudomonadati</taxon>
        <taxon>Pseudomonadota</taxon>
        <taxon>Betaproteobacteria</taxon>
        <taxon>Burkholderiales</taxon>
        <taxon>Sphaerotilaceae</taxon>
        <taxon>Sphaerotilus</taxon>
    </lineage>
</organism>
<name>A0A5C1Q0A9_9BURK</name>
<proteinExistence type="predicted"/>
<reference evidence="3 4" key="1">
    <citation type="submission" date="2019-02" db="EMBL/GenBank/DDBJ databases">
        <title>Complete Genome Sequence and Methylome Analysis of Sphaerotilus natans subsp. sulfidivorans D-507.</title>
        <authorList>
            <person name="Fomenkov A."/>
            <person name="Gridneva E."/>
            <person name="Smolyakov D."/>
            <person name="Dubinina G."/>
            <person name="Vincze T."/>
            <person name="Grabovich M."/>
            <person name="Roberts R.J."/>
        </authorList>
    </citation>
    <scope>NUCLEOTIDE SEQUENCE [LARGE SCALE GENOMIC DNA]</scope>
    <source>
        <strain evidence="3 4">D-507</strain>
    </source>
</reference>
<protein>
    <submittedName>
        <fullName evidence="2 3">SAM-dependent methyltransferase</fullName>
    </submittedName>
</protein>
<evidence type="ECO:0000313" key="2">
    <source>
        <dbReference type="EMBL" id="MET3603814.1"/>
    </source>
</evidence>
<reference evidence="2 5" key="2">
    <citation type="submission" date="2024-06" db="EMBL/GenBank/DDBJ databases">
        <title>Genomic Encyclopedia of Type Strains, Phase IV (KMG-IV): sequencing the most valuable type-strain genomes for metagenomic binning, comparative biology and taxonomic classification.</title>
        <authorList>
            <person name="Goeker M."/>
        </authorList>
    </citation>
    <scope>NUCLEOTIDE SEQUENCE [LARGE SCALE GENOMIC DNA]</scope>
    <source>
        <strain evidence="2 5">D-501</strain>
    </source>
</reference>
<feature type="domain" description="Methyltransferase" evidence="1">
    <location>
        <begin position="65"/>
        <end position="160"/>
    </location>
</feature>
<evidence type="ECO:0000313" key="3">
    <source>
        <dbReference type="EMBL" id="QEM99491.1"/>
    </source>
</evidence>
<keyword evidence="3" id="KW-0808">Transferase</keyword>
<dbReference type="AlphaFoldDB" id="A0A5C1Q0A9"/>
<evidence type="ECO:0000313" key="4">
    <source>
        <dbReference type="Proteomes" id="UP000323522"/>
    </source>
</evidence>
<dbReference type="InterPro" id="IPR041698">
    <property type="entry name" value="Methyltransf_25"/>
</dbReference>
<dbReference type="EMBL" id="JBEPLS010000005">
    <property type="protein sequence ID" value="MET3603814.1"/>
    <property type="molecule type" value="Genomic_DNA"/>
</dbReference>
<dbReference type="GO" id="GO:0008168">
    <property type="term" value="F:methyltransferase activity"/>
    <property type="evidence" value="ECO:0007669"/>
    <property type="project" value="UniProtKB-KW"/>
</dbReference>
<sequence length="249" mass="27587">MAHPPSSDDETARIEQRYARRAAAGLADRYSLLQPDVWQTVQERQRAMLGLFSRHGWHDLAQRRVVEVGCGAGGNLLELLRAGFRPEHLCGIELLAERHAEARAVLPAGVTLHLGDACAAPLPEAGADLVLQSTVFSSLLDDAFQQRLADTMWRWVRPGGAVLWYDFTWNNPRNRDVRGVPLARMRALFPHGRIEAQRLTLAPPLARAACRLSPSLYPLLNMLPPLRTHVLAWIGKPVSTPVSAPVNAR</sequence>
<dbReference type="GO" id="GO:0032259">
    <property type="term" value="P:methylation"/>
    <property type="evidence" value="ECO:0007669"/>
    <property type="project" value="UniProtKB-KW"/>
</dbReference>
<dbReference type="Pfam" id="PF13649">
    <property type="entry name" value="Methyltransf_25"/>
    <property type="match status" value="1"/>
</dbReference>
<dbReference type="OrthoDB" id="101857at2"/>
<evidence type="ECO:0000259" key="1">
    <source>
        <dbReference type="Pfam" id="PF13649"/>
    </source>
</evidence>
<keyword evidence="5" id="KW-1185">Reference proteome</keyword>
<keyword evidence="3" id="KW-0489">Methyltransferase</keyword>
<dbReference type="Proteomes" id="UP001549111">
    <property type="component" value="Unassembled WGS sequence"/>
</dbReference>
<dbReference type="EMBL" id="CP035708">
    <property type="protein sequence ID" value="QEM99491.1"/>
    <property type="molecule type" value="Genomic_DNA"/>
</dbReference>
<evidence type="ECO:0000313" key="5">
    <source>
        <dbReference type="Proteomes" id="UP001549111"/>
    </source>
</evidence>
<gene>
    <name evidence="2" type="ORF">ABIC99_001627</name>
    <name evidence="3" type="ORF">EWH46_01025</name>
</gene>
<dbReference type="InterPro" id="IPR029063">
    <property type="entry name" value="SAM-dependent_MTases_sf"/>
</dbReference>